<dbReference type="Proteomes" id="UP000620124">
    <property type="component" value="Unassembled WGS sequence"/>
</dbReference>
<evidence type="ECO:0000313" key="1">
    <source>
        <dbReference type="EMBL" id="KAF7359572.1"/>
    </source>
</evidence>
<dbReference type="AlphaFoldDB" id="A0A8H6YJ71"/>
<protein>
    <submittedName>
        <fullName evidence="1">Uncharacterized protein</fullName>
    </submittedName>
</protein>
<accession>A0A8H6YJ71</accession>
<comment type="caution">
    <text evidence="1">The sequence shown here is derived from an EMBL/GenBank/DDBJ whole genome shotgun (WGS) entry which is preliminary data.</text>
</comment>
<organism evidence="1 2">
    <name type="scientific">Mycena venus</name>
    <dbReference type="NCBI Taxonomy" id="2733690"/>
    <lineage>
        <taxon>Eukaryota</taxon>
        <taxon>Fungi</taxon>
        <taxon>Dikarya</taxon>
        <taxon>Basidiomycota</taxon>
        <taxon>Agaricomycotina</taxon>
        <taxon>Agaricomycetes</taxon>
        <taxon>Agaricomycetidae</taxon>
        <taxon>Agaricales</taxon>
        <taxon>Marasmiineae</taxon>
        <taxon>Mycenaceae</taxon>
        <taxon>Mycena</taxon>
    </lineage>
</organism>
<dbReference type="EMBL" id="JACAZI010000005">
    <property type="protein sequence ID" value="KAF7359572.1"/>
    <property type="molecule type" value="Genomic_DNA"/>
</dbReference>
<gene>
    <name evidence="1" type="ORF">MVEN_00680800</name>
</gene>
<reference evidence="1" key="1">
    <citation type="submission" date="2020-05" db="EMBL/GenBank/DDBJ databases">
        <title>Mycena genomes resolve the evolution of fungal bioluminescence.</title>
        <authorList>
            <person name="Tsai I.J."/>
        </authorList>
    </citation>
    <scope>NUCLEOTIDE SEQUENCE</scope>
    <source>
        <strain evidence="1">CCC161011</strain>
    </source>
</reference>
<sequence>MLQLSNGVPIVPGNLASEANFLDLHGALYGRKIPYTDRIFTVITVYGRLAQSAGPGILAALGATRARRLNLDLKGLLKGMDPQSLHPMFTFVTHLDLFDSLHRGPHVAHLIDHLSLFPALTHLAFFQGNREATQVSSRCRKLEALIGFYTLLPDPRHLRSIDDSRFVTMNVSEDDYVMEWVISTRGGWDFWARADAFIQKRIKGEIEPSWRCWIKEGDGI</sequence>
<proteinExistence type="predicted"/>
<evidence type="ECO:0000313" key="2">
    <source>
        <dbReference type="Proteomes" id="UP000620124"/>
    </source>
</evidence>
<keyword evidence="2" id="KW-1185">Reference proteome</keyword>
<name>A0A8H6YJ71_9AGAR</name>
<dbReference type="OrthoDB" id="3046743at2759"/>